<keyword evidence="2" id="KW-0560">Oxidoreductase</keyword>
<dbReference type="GO" id="GO:1990362">
    <property type="term" value="F:butanol dehydrogenase (NAD+) activity"/>
    <property type="evidence" value="ECO:0007669"/>
    <property type="project" value="InterPro"/>
</dbReference>
<dbReference type="InterPro" id="IPR001670">
    <property type="entry name" value="ADH_Fe/GldA"/>
</dbReference>
<evidence type="ECO:0000313" key="5">
    <source>
        <dbReference type="EMBL" id="SFM60166.1"/>
    </source>
</evidence>
<proteinExistence type="inferred from homology"/>
<feature type="domain" description="Fe-containing alcohol dehydrogenase-like C-terminal" evidence="4">
    <location>
        <begin position="194"/>
        <end position="398"/>
    </location>
</feature>
<accession>A0A1I4S6L6</accession>
<dbReference type="GO" id="GO:0008106">
    <property type="term" value="F:alcohol dehydrogenase (NADP+) activity"/>
    <property type="evidence" value="ECO:0007669"/>
    <property type="project" value="TreeGrafter"/>
</dbReference>
<dbReference type="PANTHER" id="PTHR43633">
    <property type="entry name" value="ALCOHOL DEHYDROGENASE YQHD"/>
    <property type="match status" value="1"/>
</dbReference>
<dbReference type="Pfam" id="PF25137">
    <property type="entry name" value="ADH_Fe_C"/>
    <property type="match status" value="1"/>
</dbReference>
<dbReference type="RefSeq" id="WP_093393648.1">
    <property type="nucleotide sequence ID" value="NZ_FOUU01000002.1"/>
</dbReference>
<dbReference type="AlphaFoldDB" id="A0A1I4S6L6"/>
<dbReference type="InterPro" id="IPR056798">
    <property type="entry name" value="ADH_Fe_C"/>
</dbReference>
<protein>
    <submittedName>
        <fullName evidence="5">Uncharacterized protein</fullName>
    </submittedName>
</protein>
<evidence type="ECO:0000256" key="1">
    <source>
        <dbReference type="ARBA" id="ARBA00007358"/>
    </source>
</evidence>
<dbReference type="EMBL" id="FOUU01000002">
    <property type="protein sequence ID" value="SFM60166.1"/>
    <property type="molecule type" value="Genomic_DNA"/>
</dbReference>
<sequence>MMRFEFFNPTRIIFGAGSVEQLGDAVRHYGKKALLVIGGGSVKRSGAFDRAVSSLEKAGVSVVEFSGIEPNPRLSTVKRAVSEVLKSGCDVVVGLGGGSVMDASKVIAAGVYYEGDLTEMFVRAERKQRLPDRALPVVTVPTLAATGSEMNNGSVITIDEGGERLKTFVMAEVLYPRVAVVDPELTVTVPPDFTAYGISDILAHVTETYFCNVEEFPIQDRFAEGIILTLLEWGPIAVRDGQNVDARAHVQWASIVALNGWIQAGIRLLAPVHMIEHTLSALYDVPHGAGLAVLNPAWMRFALRSAPGRFAKFAERIFGVTGGSLEDRAVEGVKRFEDFLKTIGCPTRLSELGIGDPDDATLQQIAEDTLKVRRDREGRLPGYPALTKEDIIEILRLAM</sequence>
<dbReference type="Proteomes" id="UP000199611">
    <property type="component" value="Unassembled WGS sequence"/>
</dbReference>
<dbReference type="InterPro" id="IPR018211">
    <property type="entry name" value="ADH_Fe_CS"/>
</dbReference>
<organism evidence="5 6">
    <name type="scientific">Thermodesulforhabdus norvegica</name>
    <dbReference type="NCBI Taxonomy" id="39841"/>
    <lineage>
        <taxon>Bacteria</taxon>
        <taxon>Pseudomonadati</taxon>
        <taxon>Thermodesulfobacteriota</taxon>
        <taxon>Syntrophobacteria</taxon>
        <taxon>Syntrophobacterales</taxon>
        <taxon>Thermodesulforhabdaceae</taxon>
        <taxon>Thermodesulforhabdus</taxon>
    </lineage>
</organism>
<comment type="similarity">
    <text evidence="1">Belongs to the iron-containing alcohol dehydrogenase family.</text>
</comment>
<evidence type="ECO:0000313" key="6">
    <source>
        <dbReference type="Proteomes" id="UP000199611"/>
    </source>
</evidence>
<dbReference type="OrthoDB" id="9778433at2"/>
<keyword evidence="6" id="KW-1185">Reference proteome</keyword>
<dbReference type="Pfam" id="PF00465">
    <property type="entry name" value="Fe-ADH"/>
    <property type="match status" value="1"/>
</dbReference>
<name>A0A1I4S6L6_9BACT</name>
<dbReference type="STRING" id="39841.SAMN05660836_00792"/>
<evidence type="ECO:0000259" key="3">
    <source>
        <dbReference type="Pfam" id="PF00465"/>
    </source>
</evidence>
<reference evidence="5 6" key="1">
    <citation type="submission" date="2016-10" db="EMBL/GenBank/DDBJ databases">
        <authorList>
            <person name="de Groot N.N."/>
        </authorList>
    </citation>
    <scope>NUCLEOTIDE SEQUENCE [LARGE SCALE GENOMIC DNA]</scope>
    <source>
        <strain evidence="5 6">DSM 9990</strain>
    </source>
</reference>
<dbReference type="FunFam" id="3.40.50.1970:FF:000003">
    <property type="entry name" value="Alcohol dehydrogenase, iron-containing"/>
    <property type="match status" value="1"/>
</dbReference>
<dbReference type="Gene3D" id="3.40.50.1970">
    <property type="match status" value="1"/>
</dbReference>
<dbReference type="PANTHER" id="PTHR43633:SF1">
    <property type="entry name" value="ALCOHOL DEHYDROGENASE YQHD"/>
    <property type="match status" value="1"/>
</dbReference>
<dbReference type="CDD" id="cd08187">
    <property type="entry name" value="BDH"/>
    <property type="match status" value="1"/>
</dbReference>
<gene>
    <name evidence="5" type="ORF">SAMN05660836_00792</name>
</gene>
<dbReference type="PROSITE" id="PS00913">
    <property type="entry name" value="ADH_IRON_1"/>
    <property type="match status" value="1"/>
</dbReference>
<dbReference type="GO" id="GO:1990002">
    <property type="term" value="F:methylglyoxal reductase (NADPH) (acetol producing) activity"/>
    <property type="evidence" value="ECO:0007669"/>
    <property type="project" value="TreeGrafter"/>
</dbReference>
<dbReference type="SUPFAM" id="SSF56796">
    <property type="entry name" value="Dehydroquinate synthase-like"/>
    <property type="match status" value="1"/>
</dbReference>
<feature type="domain" description="Alcohol dehydrogenase iron-type/glycerol dehydrogenase GldA" evidence="3">
    <location>
        <begin position="9"/>
        <end position="183"/>
    </location>
</feature>
<evidence type="ECO:0000259" key="4">
    <source>
        <dbReference type="Pfam" id="PF25137"/>
    </source>
</evidence>
<dbReference type="Gene3D" id="1.20.1090.10">
    <property type="entry name" value="Dehydroquinate synthase-like - alpha domain"/>
    <property type="match status" value="1"/>
</dbReference>
<evidence type="ECO:0000256" key="2">
    <source>
        <dbReference type="ARBA" id="ARBA00023002"/>
    </source>
</evidence>
<dbReference type="GO" id="GO:0046872">
    <property type="term" value="F:metal ion binding"/>
    <property type="evidence" value="ECO:0007669"/>
    <property type="project" value="InterPro"/>
</dbReference>
<dbReference type="InterPro" id="IPR044731">
    <property type="entry name" value="BDH-like"/>
</dbReference>
<dbReference type="GO" id="GO:0005829">
    <property type="term" value="C:cytosol"/>
    <property type="evidence" value="ECO:0007669"/>
    <property type="project" value="TreeGrafter"/>
</dbReference>